<sequence length="462" mass="51471">MPRLVRRRPLWERITSLLNPMDFLLWLSEEMETRDWDSKLAGTQLGLGLNFVFLLARANFGSSYEWSDDDIFGDDGKPSLLSYVTYPVVWSFALFSFVNAAYAFTRTRKYRLFEANIDQAPSTPSARRVQVQSSPATTSSPLQYFADRLAAGSAESRAHPDKRRDVWELAVWDPLPISLRLVCLFSPGHVLAYLLFLPLAPLDPQPSVTVFNTIVMQVVLSGQMLLLTSRFAQQAKDNAIIQKEVMNEYNTKFVHPRLHPVVRDVGTQVAAEHSPKGRGFVQVGTPTTLIRKSYATRATSSTDYDDSMSTGRSNFMKPQSFGTYAPMRSESTPTNMIQPRSTSTFRQHMMADKATAPTSALAAATAPLPLSATSANTTNYGGNMGIYDHDKSPLKKTMGINNFNEPASPRNSREMAALEQQRFSSKLADSQRSASALSRGVSNPYQGATRNRAAQQDRPSRW</sequence>
<feature type="compositionally biased region" description="Polar residues" evidence="5">
    <location>
        <begin position="421"/>
        <end position="454"/>
    </location>
</feature>
<dbReference type="GO" id="GO:0043007">
    <property type="term" value="P:maintenance of rDNA"/>
    <property type="evidence" value="ECO:0007669"/>
    <property type="project" value="TreeGrafter"/>
</dbReference>
<feature type="transmembrane region" description="Helical" evidence="6">
    <location>
        <begin position="80"/>
        <end position="104"/>
    </location>
</feature>
<keyword evidence="4 6" id="KW-0472">Membrane</keyword>
<evidence type="ECO:0000256" key="5">
    <source>
        <dbReference type="SAM" id="MobiDB-lite"/>
    </source>
</evidence>
<dbReference type="PANTHER" id="PTHR28293:SF1">
    <property type="entry name" value="NUCLEAR RIM PROTEIN 1"/>
    <property type="match status" value="1"/>
</dbReference>
<dbReference type="Pfam" id="PF10332">
    <property type="entry name" value="DUF2418"/>
    <property type="match status" value="1"/>
</dbReference>
<reference evidence="7 8" key="1">
    <citation type="journal article" date="2021" name="BMC Genomics">
        <title>Telomere-to-telomere genome assembly of asparaginase-producing Trichoderma simmonsii.</title>
        <authorList>
            <person name="Chung D."/>
            <person name="Kwon Y.M."/>
            <person name="Yang Y."/>
        </authorList>
    </citation>
    <scope>NUCLEOTIDE SEQUENCE [LARGE SCALE GENOMIC DNA]</scope>
    <source>
        <strain evidence="7 8">GH-Sj1</strain>
    </source>
</reference>
<keyword evidence="8" id="KW-1185">Reference proteome</keyword>
<feature type="compositionally biased region" description="Polar residues" evidence="5">
    <location>
        <begin position="311"/>
        <end position="322"/>
    </location>
</feature>
<protein>
    <recommendedName>
        <fullName evidence="9">Meiotically up-regulated gene 154 protein</fullName>
    </recommendedName>
</protein>
<dbReference type="GO" id="GO:0012505">
    <property type="term" value="C:endomembrane system"/>
    <property type="evidence" value="ECO:0007669"/>
    <property type="project" value="UniProtKB-SubCell"/>
</dbReference>
<keyword evidence="2 6" id="KW-0812">Transmembrane</keyword>
<proteinExistence type="predicted"/>
<feature type="transmembrane region" description="Helical" evidence="6">
    <location>
        <begin position="40"/>
        <end position="60"/>
    </location>
</feature>
<feature type="region of interest" description="Disordered" evidence="5">
    <location>
        <begin position="300"/>
        <end position="336"/>
    </location>
</feature>
<evidence type="ECO:0000256" key="6">
    <source>
        <dbReference type="SAM" id="Phobius"/>
    </source>
</evidence>
<dbReference type="EMBL" id="CP075864">
    <property type="protein sequence ID" value="QYS93889.1"/>
    <property type="molecule type" value="Genomic_DNA"/>
</dbReference>
<organism evidence="7 8">
    <name type="scientific">Trichoderma simmonsii</name>
    <dbReference type="NCBI Taxonomy" id="1491479"/>
    <lineage>
        <taxon>Eukaryota</taxon>
        <taxon>Fungi</taxon>
        <taxon>Dikarya</taxon>
        <taxon>Ascomycota</taxon>
        <taxon>Pezizomycotina</taxon>
        <taxon>Sordariomycetes</taxon>
        <taxon>Hypocreomycetidae</taxon>
        <taxon>Hypocreales</taxon>
        <taxon>Hypocreaceae</taxon>
        <taxon>Trichoderma</taxon>
    </lineage>
</organism>
<evidence type="ECO:0000256" key="4">
    <source>
        <dbReference type="ARBA" id="ARBA00023136"/>
    </source>
</evidence>
<dbReference type="Proteomes" id="UP000826661">
    <property type="component" value="Chromosome I"/>
</dbReference>
<accession>A0A8G0L5W8</accession>
<dbReference type="InterPro" id="IPR018819">
    <property type="entry name" value="Nur1/Mug154"/>
</dbReference>
<evidence type="ECO:0000256" key="2">
    <source>
        <dbReference type="ARBA" id="ARBA00022692"/>
    </source>
</evidence>
<evidence type="ECO:0000313" key="7">
    <source>
        <dbReference type="EMBL" id="QYS93889.1"/>
    </source>
</evidence>
<keyword evidence="3 6" id="KW-1133">Transmembrane helix</keyword>
<evidence type="ECO:0000256" key="3">
    <source>
        <dbReference type="ARBA" id="ARBA00022989"/>
    </source>
</evidence>
<dbReference type="AlphaFoldDB" id="A0A8G0L5W8"/>
<evidence type="ECO:0000256" key="1">
    <source>
        <dbReference type="ARBA" id="ARBA00004127"/>
    </source>
</evidence>
<feature type="compositionally biased region" description="Low complexity" evidence="5">
    <location>
        <begin position="300"/>
        <end position="310"/>
    </location>
</feature>
<evidence type="ECO:0008006" key="9">
    <source>
        <dbReference type="Google" id="ProtNLM"/>
    </source>
</evidence>
<evidence type="ECO:0000313" key="8">
    <source>
        <dbReference type="Proteomes" id="UP000826661"/>
    </source>
</evidence>
<comment type="subcellular location">
    <subcellularLocation>
        <location evidence="1">Endomembrane system</location>
        <topology evidence="1">Multi-pass membrane protein</topology>
    </subcellularLocation>
</comment>
<gene>
    <name evidence="7" type="ORF">H0G86_001254</name>
</gene>
<feature type="region of interest" description="Disordered" evidence="5">
    <location>
        <begin position="397"/>
        <end position="462"/>
    </location>
</feature>
<dbReference type="PANTHER" id="PTHR28293">
    <property type="entry name" value="NUCLEAR RIM PROTEIN 1"/>
    <property type="match status" value="1"/>
</dbReference>
<dbReference type="GO" id="GO:0007096">
    <property type="term" value="P:regulation of exit from mitosis"/>
    <property type="evidence" value="ECO:0007669"/>
    <property type="project" value="TreeGrafter"/>
</dbReference>
<name>A0A8G0L5W8_9HYPO</name>